<reference evidence="11" key="1">
    <citation type="journal article" date="2023" name="G3 (Bethesda)">
        <title>A reference genome for the long-term kleptoplast-retaining sea slug Elysia crispata morphotype clarki.</title>
        <authorList>
            <person name="Eastman K.E."/>
            <person name="Pendleton A.L."/>
            <person name="Shaikh M.A."/>
            <person name="Suttiyut T."/>
            <person name="Ogas R."/>
            <person name="Tomko P."/>
            <person name="Gavelis G."/>
            <person name="Widhalm J.R."/>
            <person name="Wisecaver J.H."/>
        </authorList>
    </citation>
    <scope>NUCLEOTIDE SEQUENCE</scope>
    <source>
        <strain evidence="11">ECLA1</strain>
    </source>
</reference>
<evidence type="ECO:0000256" key="6">
    <source>
        <dbReference type="ARBA" id="ARBA00023170"/>
    </source>
</evidence>
<keyword evidence="6" id="KW-0675">Receptor</keyword>
<evidence type="ECO:0000256" key="3">
    <source>
        <dbReference type="ARBA" id="ARBA00022989"/>
    </source>
</evidence>
<organism evidence="11 12">
    <name type="scientific">Elysia crispata</name>
    <name type="common">lettuce slug</name>
    <dbReference type="NCBI Taxonomy" id="231223"/>
    <lineage>
        <taxon>Eukaryota</taxon>
        <taxon>Metazoa</taxon>
        <taxon>Spiralia</taxon>
        <taxon>Lophotrochozoa</taxon>
        <taxon>Mollusca</taxon>
        <taxon>Gastropoda</taxon>
        <taxon>Heterobranchia</taxon>
        <taxon>Euthyneura</taxon>
        <taxon>Panpulmonata</taxon>
        <taxon>Sacoglossa</taxon>
        <taxon>Placobranchoidea</taxon>
        <taxon>Plakobranchidae</taxon>
        <taxon>Elysia</taxon>
    </lineage>
</organism>
<dbReference type="Proteomes" id="UP001283361">
    <property type="component" value="Unassembled WGS sequence"/>
</dbReference>
<evidence type="ECO:0000313" key="11">
    <source>
        <dbReference type="EMBL" id="KAK3788400.1"/>
    </source>
</evidence>
<comment type="caution">
    <text evidence="11">The sequence shown here is derived from an EMBL/GenBank/DDBJ whole genome shotgun (WGS) entry which is preliminary data.</text>
</comment>
<dbReference type="EMBL" id="JAWDGP010001767">
    <property type="protein sequence ID" value="KAK3788400.1"/>
    <property type="molecule type" value="Genomic_DNA"/>
</dbReference>
<keyword evidence="5 9" id="KW-0472">Membrane</keyword>
<evidence type="ECO:0000313" key="12">
    <source>
        <dbReference type="Proteomes" id="UP001283361"/>
    </source>
</evidence>
<evidence type="ECO:0000256" key="1">
    <source>
        <dbReference type="ARBA" id="ARBA00004141"/>
    </source>
</evidence>
<keyword evidence="12" id="KW-1185">Reference proteome</keyword>
<dbReference type="AlphaFoldDB" id="A0AAE1DZU7"/>
<dbReference type="GO" id="GO:0038039">
    <property type="term" value="C:G protein-coupled receptor heterodimeric complex"/>
    <property type="evidence" value="ECO:0007669"/>
    <property type="project" value="TreeGrafter"/>
</dbReference>
<dbReference type="PROSITE" id="PS50259">
    <property type="entry name" value="G_PROTEIN_RECEP_F3_4"/>
    <property type="match status" value="1"/>
</dbReference>
<evidence type="ECO:0000256" key="2">
    <source>
        <dbReference type="ARBA" id="ARBA00022692"/>
    </source>
</evidence>
<evidence type="ECO:0000259" key="10">
    <source>
        <dbReference type="PROSITE" id="PS50259"/>
    </source>
</evidence>
<sequence>MYTQTQPIQGSKCELACRDAKPHEKRLEERGMKLEGSEEINSAIYCALNHIKLLRICKTLLSQLKERRQHPMDSVGTMQQLCYQLSSVIGSLGPSGVSGYKGIFLAYETQNVRLQQVNDSKFVGMSTYNAAATNQKLCFQLPSVIGSLGPSVVFGYKGILLIFGIFLAYETQNVRLKQVNNSRFVGMSIYNVEEERHQRNLNENTQLQKQVAEMEDQVREPNHKLREEENLHTCNLITTSTTLLAGPSTNVTTTPAADDQG</sequence>
<keyword evidence="8" id="KW-0807">Transducer</keyword>
<dbReference type="InterPro" id="IPR002455">
    <property type="entry name" value="GPCR3_GABA-B"/>
</dbReference>
<evidence type="ECO:0000256" key="5">
    <source>
        <dbReference type="ARBA" id="ARBA00023136"/>
    </source>
</evidence>
<evidence type="ECO:0000256" key="8">
    <source>
        <dbReference type="ARBA" id="ARBA00023224"/>
    </source>
</evidence>
<keyword evidence="7" id="KW-0325">Glycoprotein</keyword>
<dbReference type="InterPro" id="IPR017978">
    <property type="entry name" value="GPCR_3_C"/>
</dbReference>
<keyword evidence="4" id="KW-0297">G-protein coupled receptor</keyword>
<evidence type="ECO:0000256" key="9">
    <source>
        <dbReference type="SAM" id="Phobius"/>
    </source>
</evidence>
<dbReference type="PANTHER" id="PTHR10519:SF77">
    <property type="entry name" value="GAMMA-AMINOBUTYRIC ACID TYPE B RECEPTOR SUBUNIT 1"/>
    <property type="match status" value="1"/>
</dbReference>
<keyword evidence="2 9" id="KW-0812">Transmembrane</keyword>
<evidence type="ECO:0000256" key="7">
    <source>
        <dbReference type="ARBA" id="ARBA00023180"/>
    </source>
</evidence>
<keyword evidence="3 9" id="KW-1133">Transmembrane helix</keyword>
<dbReference type="GO" id="GO:0004965">
    <property type="term" value="F:G protein-coupled GABA receptor activity"/>
    <property type="evidence" value="ECO:0007669"/>
    <property type="project" value="InterPro"/>
</dbReference>
<accession>A0AAE1DZU7</accession>
<dbReference type="PANTHER" id="PTHR10519">
    <property type="entry name" value="GABA-B RECEPTOR"/>
    <property type="match status" value="1"/>
</dbReference>
<name>A0AAE1DZU7_9GAST</name>
<feature type="domain" description="G-protein coupled receptors family 3 profile" evidence="10">
    <location>
        <begin position="153"/>
        <end position="190"/>
    </location>
</feature>
<protein>
    <recommendedName>
        <fullName evidence="10">G-protein coupled receptors family 3 profile domain-containing protein</fullName>
    </recommendedName>
</protein>
<evidence type="ECO:0000256" key="4">
    <source>
        <dbReference type="ARBA" id="ARBA00023040"/>
    </source>
</evidence>
<feature type="transmembrane region" description="Helical" evidence="9">
    <location>
        <begin position="148"/>
        <end position="169"/>
    </location>
</feature>
<proteinExistence type="predicted"/>
<dbReference type="Pfam" id="PF00003">
    <property type="entry name" value="7tm_3"/>
    <property type="match status" value="1"/>
</dbReference>
<gene>
    <name evidence="11" type="ORF">RRG08_065507</name>
</gene>
<dbReference type="GO" id="GO:0007214">
    <property type="term" value="P:gamma-aminobutyric acid signaling pathway"/>
    <property type="evidence" value="ECO:0007669"/>
    <property type="project" value="TreeGrafter"/>
</dbReference>
<comment type="subcellular location">
    <subcellularLocation>
        <location evidence="1">Membrane</location>
        <topology evidence="1">Multi-pass membrane protein</topology>
    </subcellularLocation>
</comment>